<dbReference type="CTD" id="20320542"/>
<organism evidence="1 2">
    <name type="scientific">Opisthorchis viverrini</name>
    <name type="common">Southeast Asian liver fluke</name>
    <dbReference type="NCBI Taxonomy" id="6198"/>
    <lineage>
        <taxon>Eukaryota</taxon>
        <taxon>Metazoa</taxon>
        <taxon>Spiralia</taxon>
        <taxon>Lophotrochozoa</taxon>
        <taxon>Platyhelminthes</taxon>
        <taxon>Trematoda</taxon>
        <taxon>Digenea</taxon>
        <taxon>Opisthorchiida</taxon>
        <taxon>Opisthorchiata</taxon>
        <taxon>Opisthorchiidae</taxon>
        <taxon>Opisthorchis</taxon>
    </lineage>
</organism>
<proteinExistence type="predicted"/>
<protein>
    <submittedName>
        <fullName evidence="1">Uncharacterized protein</fullName>
    </submittedName>
</protein>
<dbReference type="EMBL" id="KL596749">
    <property type="protein sequence ID" value="KER26378.1"/>
    <property type="molecule type" value="Genomic_DNA"/>
</dbReference>
<sequence>MKDSFTVTKLMRDINAMQNHVAQVRQGKNSRQTSCFMCNMETTTFSVVKKTGHKFTVTDYDRRDVGKPGT</sequence>
<evidence type="ECO:0000313" key="1">
    <source>
        <dbReference type="EMBL" id="KER26378.1"/>
    </source>
</evidence>
<name>A0A074ZGP0_OPIVI</name>
<dbReference type="Proteomes" id="UP000054324">
    <property type="component" value="Unassembled WGS sequence"/>
</dbReference>
<accession>A0A074ZGP0</accession>
<dbReference type="GeneID" id="20320542"/>
<evidence type="ECO:0000313" key="2">
    <source>
        <dbReference type="Proteomes" id="UP000054324"/>
    </source>
</evidence>
<dbReference type="KEGG" id="ovi:T265_06360"/>
<dbReference type="AlphaFoldDB" id="A0A074ZGP0"/>
<gene>
    <name evidence="1" type="ORF">T265_06360</name>
</gene>
<dbReference type="RefSeq" id="XP_009169865.1">
    <property type="nucleotide sequence ID" value="XM_009171601.1"/>
</dbReference>
<reference evidence="1 2" key="1">
    <citation type="submission" date="2013-11" db="EMBL/GenBank/DDBJ databases">
        <title>Opisthorchis viverrini - life in the bile duct.</title>
        <authorList>
            <person name="Young N.D."/>
            <person name="Nagarajan N."/>
            <person name="Lin S.J."/>
            <person name="Korhonen P.K."/>
            <person name="Jex A.R."/>
            <person name="Hall R.S."/>
            <person name="Safavi-Hemami H."/>
            <person name="Kaewkong W."/>
            <person name="Bertrand D."/>
            <person name="Gao S."/>
            <person name="Seet Q."/>
            <person name="Wongkham S."/>
            <person name="Teh B.T."/>
            <person name="Wongkham C."/>
            <person name="Intapan P.M."/>
            <person name="Maleewong W."/>
            <person name="Yang X."/>
            <person name="Hu M."/>
            <person name="Wang Z."/>
            <person name="Hofmann A."/>
            <person name="Sternberg P.W."/>
            <person name="Tan P."/>
            <person name="Wang J."/>
            <person name="Gasser R.B."/>
        </authorList>
    </citation>
    <scope>NUCLEOTIDE SEQUENCE [LARGE SCALE GENOMIC DNA]</scope>
</reference>
<keyword evidence="2" id="KW-1185">Reference proteome</keyword>